<protein>
    <submittedName>
        <fullName evidence="2">CLUMA_CG008754, isoform A</fullName>
    </submittedName>
</protein>
<accession>A0A1J1I6I6</accession>
<name>A0A1J1I6I6_9DIPT</name>
<feature type="region of interest" description="Disordered" evidence="1">
    <location>
        <begin position="32"/>
        <end position="59"/>
    </location>
</feature>
<proteinExistence type="predicted"/>
<dbReference type="EMBL" id="CVRI01000041">
    <property type="protein sequence ID" value="CRK95188.1"/>
    <property type="molecule type" value="Genomic_DNA"/>
</dbReference>
<gene>
    <name evidence="2" type="ORF">CLUMA_CG008754</name>
</gene>
<evidence type="ECO:0000256" key="1">
    <source>
        <dbReference type="SAM" id="MobiDB-lite"/>
    </source>
</evidence>
<dbReference type="Proteomes" id="UP000183832">
    <property type="component" value="Unassembled WGS sequence"/>
</dbReference>
<keyword evidence="3" id="KW-1185">Reference proteome</keyword>
<sequence>MCIHRPEGLLFKLTSKIIQKISPSSSLLHFVSSQTKHKGKIDKAIKTQSQEKNKNTQTQ</sequence>
<feature type="compositionally biased region" description="Basic and acidic residues" evidence="1">
    <location>
        <begin position="41"/>
        <end position="59"/>
    </location>
</feature>
<evidence type="ECO:0000313" key="3">
    <source>
        <dbReference type="Proteomes" id="UP000183832"/>
    </source>
</evidence>
<reference evidence="2 3" key="1">
    <citation type="submission" date="2015-04" db="EMBL/GenBank/DDBJ databases">
        <authorList>
            <person name="Syromyatnikov M.Y."/>
            <person name="Popov V.N."/>
        </authorList>
    </citation>
    <scope>NUCLEOTIDE SEQUENCE [LARGE SCALE GENOMIC DNA]</scope>
</reference>
<evidence type="ECO:0000313" key="2">
    <source>
        <dbReference type="EMBL" id="CRK95188.1"/>
    </source>
</evidence>
<dbReference type="AlphaFoldDB" id="A0A1J1I6I6"/>
<organism evidence="2 3">
    <name type="scientific">Clunio marinus</name>
    <dbReference type="NCBI Taxonomy" id="568069"/>
    <lineage>
        <taxon>Eukaryota</taxon>
        <taxon>Metazoa</taxon>
        <taxon>Ecdysozoa</taxon>
        <taxon>Arthropoda</taxon>
        <taxon>Hexapoda</taxon>
        <taxon>Insecta</taxon>
        <taxon>Pterygota</taxon>
        <taxon>Neoptera</taxon>
        <taxon>Endopterygota</taxon>
        <taxon>Diptera</taxon>
        <taxon>Nematocera</taxon>
        <taxon>Chironomoidea</taxon>
        <taxon>Chironomidae</taxon>
        <taxon>Clunio</taxon>
    </lineage>
</organism>